<protein>
    <recommendedName>
        <fullName evidence="3">Histidine phosphatase family protein</fullName>
    </recommendedName>
</protein>
<dbReference type="Proteomes" id="UP000179241">
    <property type="component" value="Unassembled WGS sequence"/>
</dbReference>
<evidence type="ECO:0008006" key="3">
    <source>
        <dbReference type="Google" id="ProtNLM"/>
    </source>
</evidence>
<name>A0A1F8CJA2_9BACT</name>
<evidence type="ECO:0000313" key="2">
    <source>
        <dbReference type="Proteomes" id="UP000179241"/>
    </source>
</evidence>
<accession>A0A1F8CJA2</accession>
<dbReference type="PANTHER" id="PTHR48100">
    <property type="entry name" value="BROAD-SPECIFICITY PHOSPHATASE YOR283W-RELATED"/>
    <property type="match status" value="1"/>
</dbReference>
<dbReference type="AlphaFoldDB" id="A0A1F8CJA2"/>
<proteinExistence type="predicted"/>
<gene>
    <name evidence="1" type="ORF">A2188_00705</name>
</gene>
<evidence type="ECO:0000313" key="1">
    <source>
        <dbReference type="EMBL" id="OGM76166.1"/>
    </source>
</evidence>
<dbReference type="InterPro" id="IPR050275">
    <property type="entry name" value="PGM_Phosphatase"/>
</dbReference>
<comment type="caution">
    <text evidence="1">The sequence shown here is derived from an EMBL/GenBank/DDBJ whole genome shotgun (WGS) entry which is preliminary data.</text>
</comment>
<reference evidence="1 2" key="1">
    <citation type="journal article" date="2016" name="Nat. Commun.">
        <title>Thousands of microbial genomes shed light on interconnected biogeochemical processes in an aquifer system.</title>
        <authorList>
            <person name="Anantharaman K."/>
            <person name="Brown C.T."/>
            <person name="Hug L.A."/>
            <person name="Sharon I."/>
            <person name="Castelle C.J."/>
            <person name="Probst A.J."/>
            <person name="Thomas B.C."/>
            <person name="Singh A."/>
            <person name="Wilkins M.J."/>
            <person name="Karaoz U."/>
            <person name="Brodie E.L."/>
            <person name="Williams K.H."/>
            <person name="Hubbard S.S."/>
            <person name="Banfield J.F."/>
        </authorList>
    </citation>
    <scope>NUCLEOTIDE SEQUENCE [LARGE SCALE GENOMIC DNA]</scope>
</reference>
<dbReference type="SUPFAM" id="SSF53254">
    <property type="entry name" value="Phosphoglycerate mutase-like"/>
    <property type="match status" value="1"/>
</dbReference>
<sequence>KTNEENDAVLTKRGKIQAKKTARFLSDKKISKIISSPYKRTVETAEIIGGLLNVDIVIDDRLKERMTWGSVTGQSLKGFLKEWKYSDSNRSFKPTAGVSAYNSGKKAREVMDETFISFEGQNTVYITHGGVVKELLRNIFEASELKRFEAEFPDQNGKECSVTILNRIDDRFLLEKVGYTAHL</sequence>
<dbReference type="InterPro" id="IPR013078">
    <property type="entry name" value="His_Pase_superF_clade-1"/>
</dbReference>
<feature type="non-terminal residue" evidence="1">
    <location>
        <position position="1"/>
    </location>
</feature>
<dbReference type="InterPro" id="IPR029033">
    <property type="entry name" value="His_PPase_superfam"/>
</dbReference>
<dbReference type="Pfam" id="PF00300">
    <property type="entry name" value="His_Phos_1"/>
    <property type="match status" value="1"/>
</dbReference>
<dbReference type="EMBL" id="MGHU01000063">
    <property type="protein sequence ID" value="OGM76166.1"/>
    <property type="molecule type" value="Genomic_DNA"/>
</dbReference>
<organism evidence="1 2">
    <name type="scientific">Candidatus Woesebacteria bacterium RIFOXYA1_FULL_43_9</name>
    <dbReference type="NCBI Taxonomy" id="1802534"/>
    <lineage>
        <taxon>Bacteria</taxon>
        <taxon>Candidatus Woeseibacteriota</taxon>
    </lineage>
</organism>
<dbReference type="GO" id="GO:0016791">
    <property type="term" value="F:phosphatase activity"/>
    <property type="evidence" value="ECO:0007669"/>
    <property type="project" value="TreeGrafter"/>
</dbReference>
<dbReference type="CDD" id="cd07067">
    <property type="entry name" value="HP_PGM_like"/>
    <property type="match status" value="1"/>
</dbReference>
<dbReference type="Gene3D" id="3.40.50.1240">
    <property type="entry name" value="Phosphoglycerate mutase-like"/>
    <property type="match status" value="1"/>
</dbReference>